<evidence type="ECO:0000313" key="5">
    <source>
        <dbReference type="WBParaSite" id="DME_0000104201-mRNA-1"/>
    </source>
</evidence>
<dbReference type="OrthoDB" id="5792300at2759"/>
<reference evidence="2 4" key="2">
    <citation type="submission" date="2018-11" db="EMBL/GenBank/DDBJ databases">
        <authorList>
            <consortium name="Pathogen Informatics"/>
        </authorList>
    </citation>
    <scope>NUCLEOTIDE SEQUENCE [LARGE SCALE GENOMIC DNA]</scope>
</reference>
<keyword evidence="1" id="KW-0472">Membrane</keyword>
<protein>
    <submittedName>
        <fullName evidence="2 5">Uncharacterized protein</fullName>
    </submittedName>
</protein>
<proteinExistence type="predicted"/>
<evidence type="ECO:0000313" key="4">
    <source>
        <dbReference type="Proteomes" id="UP000274756"/>
    </source>
</evidence>
<organism evidence="3 5">
    <name type="scientific">Dracunculus medinensis</name>
    <name type="common">Guinea worm</name>
    <dbReference type="NCBI Taxonomy" id="318479"/>
    <lineage>
        <taxon>Eukaryota</taxon>
        <taxon>Metazoa</taxon>
        <taxon>Ecdysozoa</taxon>
        <taxon>Nematoda</taxon>
        <taxon>Chromadorea</taxon>
        <taxon>Rhabditida</taxon>
        <taxon>Spirurina</taxon>
        <taxon>Dracunculoidea</taxon>
        <taxon>Dracunculidae</taxon>
        <taxon>Dracunculus</taxon>
    </lineage>
</organism>
<gene>
    <name evidence="2" type="ORF">DME_LOCUS5402</name>
</gene>
<evidence type="ECO:0000256" key="1">
    <source>
        <dbReference type="SAM" id="Phobius"/>
    </source>
</evidence>
<evidence type="ECO:0000313" key="3">
    <source>
        <dbReference type="Proteomes" id="UP000038040"/>
    </source>
</evidence>
<dbReference type="EMBL" id="UYYG01001152">
    <property type="protein sequence ID" value="VDN55429.1"/>
    <property type="molecule type" value="Genomic_DNA"/>
</dbReference>
<sequence length="92" mass="10877">MGSSICPQLFTWECEEMSCCESYRFRVLILFASIGFLLAALIVAAIWLSFEFRPAYRKRLRQTEISGQHPRSDLEMRSFEEAKYLRRMSQNK</sequence>
<feature type="transmembrane region" description="Helical" evidence="1">
    <location>
        <begin position="27"/>
        <end position="50"/>
    </location>
</feature>
<reference evidence="5" key="1">
    <citation type="submission" date="2017-02" db="UniProtKB">
        <authorList>
            <consortium name="WormBaseParasite"/>
        </authorList>
    </citation>
    <scope>IDENTIFICATION</scope>
</reference>
<dbReference type="Proteomes" id="UP000038040">
    <property type="component" value="Unplaced"/>
</dbReference>
<accession>A0A0N4U2W2</accession>
<keyword evidence="4" id="KW-1185">Reference proteome</keyword>
<dbReference type="Proteomes" id="UP000274756">
    <property type="component" value="Unassembled WGS sequence"/>
</dbReference>
<dbReference type="AlphaFoldDB" id="A0A0N4U2W2"/>
<evidence type="ECO:0000313" key="2">
    <source>
        <dbReference type="EMBL" id="VDN55429.1"/>
    </source>
</evidence>
<keyword evidence="1" id="KW-1133">Transmembrane helix</keyword>
<name>A0A0N4U2W2_DRAME</name>
<dbReference type="WBParaSite" id="DME_0000104201-mRNA-1">
    <property type="protein sequence ID" value="DME_0000104201-mRNA-1"/>
    <property type="gene ID" value="DME_0000104201"/>
</dbReference>
<keyword evidence="1" id="KW-0812">Transmembrane</keyword>